<dbReference type="AlphaFoldDB" id="A0A1J5I390"/>
<comment type="caution">
    <text evidence="1">The sequence shown here is derived from an EMBL/GenBank/DDBJ whole genome shotgun (WGS) entry which is preliminary data.</text>
</comment>
<evidence type="ECO:0008006" key="3">
    <source>
        <dbReference type="Google" id="ProtNLM"/>
    </source>
</evidence>
<evidence type="ECO:0000313" key="2">
    <source>
        <dbReference type="Proteomes" id="UP000182344"/>
    </source>
</evidence>
<reference evidence="1 2" key="1">
    <citation type="journal article" date="2016" name="Environ. Microbiol.">
        <title>Genomic resolution of a cold subsurface aquifer community provides metabolic insights for novel microbes adapted to high CO concentrations.</title>
        <authorList>
            <person name="Probst A.J."/>
            <person name="Castelle C.J."/>
            <person name="Singh A."/>
            <person name="Brown C.T."/>
            <person name="Anantharaman K."/>
            <person name="Sharon I."/>
            <person name="Hug L.A."/>
            <person name="Burstein D."/>
            <person name="Emerson J.B."/>
            <person name="Thomas B.C."/>
            <person name="Banfield J.F."/>
        </authorList>
    </citation>
    <scope>NUCLEOTIDE SEQUENCE [LARGE SCALE GENOMIC DNA]</scope>
    <source>
        <strain evidence="1">CG2_30_35_20</strain>
    </source>
</reference>
<proteinExistence type="predicted"/>
<sequence>MINKLDILLKQPQKIYHTDDLRILWGITKPSTLHQTISRLIKKGVLIKIHKGLYCTIPISDLDPIELGFRLINRFCYLTTETVLAQNGIINQSPNKITFVSNISQKITVGDNTFLYRQLSDKYLYNSDGISPQSNGVLIASVARAKSDMLYFQPSYYFDKKI</sequence>
<dbReference type="EMBL" id="MNZO01000013">
    <property type="protein sequence ID" value="OIP87615.1"/>
    <property type="molecule type" value="Genomic_DNA"/>
</dbReference>
<evidence type="ECO:0000313" key="1">
    <source>
        <dbReference type="EMBL" id="OIP87615.1"/>
    </source>
</evidence>
<gene>
    <name evidence="1" type="ORF">AUK05_00830</name>
</gene>
<protein>
    <recommendedName>
        <fullName evidence="3">AbiEi antitoxin C-terminal domain-containing protein</fullName>
    </recommendedName>
</protein>
<accession>A0A1J5I390</accession>
<dbReference type="Proteomes" id="UP000182344">
    <property type="component" value="Unassembled WGS sequence"/>
</dbReference>
<name>A0A1J5I390_9BACT</name>
<organism evidence="1 2">
    <name type="scientific">Candidatus Shapirobacteria bacterium CG2_30_35_20</name>
    <dbReference type="NCBI Taxonomy" id="1805376"/>
    <lineage>
        <taxon>Bacteria</taxon>
        <taxon>Candidatus Shapironibacteriota</taxon>
    </lineage>
</organism>
<dbReference type="STRING" id="1805376.AUK05_00830"/>